<reference evidence="5 6" key="1">
    <citation type="submission" date="2018-09" db="EMBL/GenBank/DDBJ databases">
        <title>A high-quality reference genome of wild soybean provides a powerful tool to mine soybean genomes.</title>
        <authorList>
            <person name="Xie M."/>
            <person name="Chung C.Y.L."/>
            <person name="Li M.-W."/>
            <person name="Wong F.-L."/>
            <person name="Chan T.-F."/>
            <person name="Lam H.-M."/>
        </authorList>
    </citation>
    <scope>NUCLEOTIDE SEQUENCE [LARGE SCALE GENOMIC DNA]</scope>
    <source>
        <strain evidence="6">cv. W05</strain>
        <tissue evidence="5">Hypocotyl of etiolated seedlings</tissue>
    </source>
</reference>
<dbReference type="GO" id="GO:0004672">
    <property type="term" value="F:protein kinase activity"/>
    <property type="evidence" value="ECO:0007669"/>
    <property type="project" value="InterPro"/>
</dbReference>
<keyword evidence="2" id="KW-0472">Membrane</keyword>
<dbReference type="Proteomes" id="UP000289340">
    <property type="component" value="Chromosome 15"/>
</dbReference>
<dbReference type="Gene3D" id="1.10.510.10">
    <property type="entry name" value="Transferase(Phosphotransferase) domain 1"/>
    <property type="match status" value="1"/>
</dbReference>
<dbReference type="Pfam" id="PF07714">
    <property type="entry name" value="PK_Tyr_Ser-Thr"/>
    <property type="match status" value="1"/>
</dbReference>
<gene>
    <name evidence="5" type="ORF">D0Y65_041590</name>
</gene>
<evidence type="ECO:0000256" key="3">
    <source>
        <dbReference type="SAM" id="MobiDB-lite"/>
    </source>
</evidence>
<evidence type="ECO:0000313" key="6">
    <source>
        <dbReference type="Proteomes" id="UP000289340"/>
    </source>
</evidence>
<dbReference type="SUPFAM" id="SSF56112">
    <property type="entry name" value="Protein kinase-like (PK-like)"/>
    <property type="match status" value="1"/>
</dbReference>
<keyword evidence="5" id="KW-0418">Kinase</keyword>
<dbReference type="GO" id="GO:0005886">
    <property type="term" value="C:plasma membrane"/>
    <property type="evidence" value="ECO:0007669"/>
    <property type="project" value="UniProtKB-SubCell"/>
</dbReference>
<comment type="subcellular location">
    <subcellularLocation>
        <location evidence="1">Cell membrane</location>
    </subcellularLocation>
</comment>
<evidence type="ECO:0000256" key="2">
    <source>
        <dbReference type="ARBA" id="ARBA00022475"/>
    </source>
</evidence>
<dbReference type="PROSITE" id="PS50011">
    <property type="entry name" value="PROTEIN_KINASE_DOM"/>
    <property type="match status" value="1"/>
</dbReference>
<evidence type="ECO:0000313" key="5">
    <source>
        <dbReference type="EMBL" id="RZB65581.1"/>
    </source>
</evidence>
<feature type="compositionally biased region" description="Basic and acidic residues" evidence="3">
    <location>
        <begin position="18"/>
        <end position="32"/>
    </location>
</feature>
<keyword evidence="2" id="KW-1003">Cell membrane</keyword>
<dbReference type="InterPro" id="IPR000719">
    <property type="entry name" value="Prot_kinase_dom"/>
</dbReference>
<organism evidence="5 6">
    <name type="scientific">Glycine soja</name>
    <name type="common">Wild soybean</name>
    <dbReference type="NCBI Taxonomy" id="3848"/>
    <lineage>
        <taxon>Eukaryota</taxon>
        <taxon>Viridiplantae</taxon>
        <taxon>Streptophyta</taxon>
        <taxon>Embryophyta</taxon>
        <taxon>Tracheophyta</taxon>
        <taxon>Spermatophyta</taxon>
        <taxon>Magnoliopsida</taxon>
        <taxon>eudicotyledons</taxon>
        <taxon>Gunneridae</taxon>
        <taxon>Pentapetalae</taxon>
        <taxon>rosids</taxon>
        <taxon>fabids</taxon>
        <taxon>Fabales</taxon>
        <taxon>Fabaceae</taxon>
        <taxon>Papilionoideae</taxon>
        <taxon>50 kb inversion clade</taxon>
        <taxon>NPAAA clade</taxon>
        <taxon>indigoferoid/millettioid clade</taxon>
        <taxon>Phaseoleae</taxon>
        <taxon>Glycine</taxon>
        <taxon>Glycine subgen. Soja</taxon>
    </lineage>
</organism>
<dbReference type="AlphaFoldDB" id="A0A445GWA7"/>
<evidence type="ECO:0000256" key="1">
    <source>
        <dbReference type="ARBA" id="ARBA00004236"/>
    </source>
</evidence>
<dbReference type="InterPro" id="IPR011009">
    <property type="entry name" value="Kinase-like_dom_sf"/>
</dbReference>
<feature type="domain" description="Protein kinase" evidence="4">
    <location>
        <begin position="1"/>
        <end position="319"/>
    </location>
</feature>
<accession>A0A445GWA7</accession>
<dbReference type="GO" id="GO:0005524">
    <property type="term" value="F:ATP binding"/>
    <property type="evidence" value="ECO:0007669"/>
    <property type="project" value="InterPro"/>
</dbReference>
<comment type="caution">
    <text evidence="5">The sequence shown here is derived from an EMBL/GenBank/DDBJ whole genome shotgun (WGS) entry which is preliminary data.</text>
</comment>
<protein>
    <submittedName>
        <fullName evidence="5">Serine/threonine-protein kinase RIPK</fullName>
    </submittedName>
</protein>
<dbReference type="PANTHER" id="PTHR45621">
    <property type="entry name" value="OS01G0588500 PROTEIN-RELATED"/>
    <property type="match status" value="1"/>
</dbReference>
<evidence type="ECO:0000259" key="4">
    <source>
        <dbReference type="PROSITE" id="PS50011"/>
    </source>
</evidence>
<sequence length="319" mass="37223">MRRLQPNPEKQRQTQTKVAEKRTYTRNAREQRTTQVKIVRGGRRDTHDGDWCNRWTWRVGSCNGAKLIGYCCEEEHRVLVYEYLPTGSLENQLFRRFSASLSWSMRMKIVVGAVKGLAFLHEAEKPVIYRDFKASKILLGSGKMSCLMINDIDAGLGRFGGVDAKELFHLYILVWIQDKCLSLLESCKLDKHGKSQENRDTVMYTITSDHTTLGMTQTLHTGEHLRCVMDSNDYSPDWRVKFYVAHYAHTRSMFHELKQYFLKNRIIDVRKELRVREQDFGNFQVEESMKGEPNSDSDSLFSRIYAFNNLELLDEDVIL</sequence>
<keyword evidence="6" id="KW-1185">Reference proteome</keyword>
<proteinExistence type="predicted"/>
<name>A0A445GWA7_GLYSO</name>
<feature type="region of interest" description="Disordered" evidence="3">
    <location>
        <begin position="1"/>
        <end position="33"/>
    </location>
</feature>
<dbReference type="EMBL" id="QZWG01000015">
    <property type="protein sequence ID" value="RZB65581.1"/>
    <property type="molecule type" value="Genomic_DNA"/>
</dbReference>
<dbReference type="InterPro" id="IPR001245">
    <property type="entry name" value="Ser-Thr/Tyr_kinase_cat_dom"/>
</dbReference>
<keyword evidence="5" id="KW-0808">Transferase</keyword>
<dbReference type="InterPro" id="IPR050823">
    <property type="entry name" value="Plant_Ser_Thr_Prot_Kinase"/>
</dbReference>